<evidence type="ECO:0000313" key="2">
    <source>
        <dbReference type="Proteomes" id="UP000694892"/>
    </source>
</evidence>
<accession>A0A974CH98</accession>
<dbReference type="EMBL" id="CM004478">
    <property type="protein sequence ID" value="OCT73373.1"/>
    <property type="molecule type" value="Genomic_DNA"/>
</dbReference>
<proteinExistence type="predicted"/>
<sequence>MFRRLRKALSKFFRPRRRENKSRKNDPPVQLPEIPEVLLTEEPVKLPGIKLLSLVSCLLLVFVRILL</sequence>
<protein>
    <submittedName>
        <fullName evidence="1">Uncharacterized protein</fullName>
    </submittedName>
</protein>
<dbReference type="AlphaFoldDB" id="A0A974CH98"/>
<dbReference type="Proteomes" id="UP000694892">
    <property type="component" value="Chromosome 7L"/>
</dbReference>
<organism evidence="1 2">
    <name type="scientific">Xenopus laevis</name>
    <name type="common">African clawed frog</name>
    <dbReference type="NCBI Taxonomy" id="8355"/>
    <lineage>
        <taxon>Eukaryota</taxon>
        <taxon>Metazoa</taxon>
        <taxon>Chordata</taxon>
        <taxon>Craniata</taxon>
        <taxon>Vertebrata</taxon>
        <taxon>Euteleostomi</taxon>
        <taxon>Amphibia</taxon>
        <taxon>Batrachia</taxon>
        <taxon>Anura</taxon>
        <taxon>Pipoidea</taxon>
        <taxon>Pipidae</taxon>
        <taxon>Xenopodinae</taxon>
        <taxon>Xenopus</taxon>
        <taxon>Xenopus</taxon>
    </lineage>
</organism>
<gene>
    <name evidence="1" type="ORF">XELAEV_18036356mg</name>
</gene>
<evidence type="ECO:0000313" key="1">
    <source>
        <dbReference type="EMBL" id="OCT73373.1"/>
    </source>
</evidence>
<reference evidence="2" key="1">
    <citation type="journal article" date="2016" name="Nature">
        <title>Genome evolution in the allotetraploid frog Xenopus laevis.</title>
        <authorList>
            <person name="Session A.M."/>
            <person name="Uno Y."/>
            <person name="Kwon T."/>
            <person name="Chapman J.A."/>
            <person name="Toyoda A."/>
            <person name="Takahashi S."/>
            <person name="Fukui A."/>
            <person name="Hikosaka A."/>
            <person name="Suzuki A."/>
            <person name="Kondo M."/>
            <person name="van Heeringen S.J."/>
            <person name="Quigley I."/>
            <person name="Heinz S."/>
            <person name="Ogino H."/>
            <person name="Ochi H."/>
            <person name="Hellsten U."/>
            <person name="Lyons J.B."/>
            <person name="Simakov O."/>
            <person name="Putnam N."/>
            <person name="Stites J."/>
            <person name="Kuroki Y."/>
            <person name="Tanaka T."/>
            <person name="Michiue T."/>
            <person name="Watanabe M."/>
            <person name="Bogdanovic O."/>
            <person name="Lister R."/>
            <person name="Georgiou G."/>
            <person name="Paranjpe S.S."/>
            <person name="van Kruijsbergen I."/>
            <person name="Shu S."/>
            <person name="Carlson J."/>
            <person name="Kinoshita T."/>
            <person name="Ohta Y."/>
            <person name="Mawaribuchi S."/>
            <person name="Jenkins J."/>
            <person name="Grimwood J."/>
            <person name="Schmutz J."/>
            <person name="Mitros T."/>
            <person name="Mozaffari S.V."/>
            <person name="Suzuki Y."/>
            <person name="Haramoto Y."/>
            <person name="Yamamoto T.S."/>
            <person name="Takagi C."/>
            <person name="Heald R."/>
            <person name="Miller K."/>
            <person name="Haudenschild C."/>
            <person name="Kitzman J."/>
            <person name="Nakayama T."/>
            <person name="Izutsu Y."/>
            <person name="Robert J."/>
            <person name="Fortriede J."/>
            <person name="Burns K."/>
            <person name="Lotay V."/>
            <person name="Karimi K."/>
            <person name="Yasuoka Y."/>
            <person name="Dichmann D.S."/>
            <person name="Flajnik M.F."/>
            <person name="Houston D.W."/>
            <person name="Shendure J."/>
            <person name="DuPasquier L."/>
            <person name="Vize P.D."/>
            <person name="Zorn A.M."/>
            <person name="Ito M."/>
            <person name="Marcotte E.M."/>
            <person name="Wallingford J.B."/>
            <person name="Ito Y."/>
            <person name="Asashima M."/>
            <person name="Ueno N."/>
            <person name="Matsuda Y."/>
            <person name="Veenstra G.J."/>
            <person name="Fujiyama A."/>
            <person name="Harland R.M."/>
            <person name="Taira M."/>
            <person name="Rokhsar D.S."/>
        </authorList>
    </citation>
    <scope>NUCLEOTIDE SEQUENCE [LARGE SCALE GENOMIC DNA]</scope>
    <source>
        <strain evidence="2">J</strain>
    </source>
</reference>
<name>A0A974CH98_XENLA</name>